<dbReference type="PANTHER" id="PTHR43687">
    <property type="entry name" value="ADENYLYLSULFATE REDUCTASE, BETA SUBUNIT"/>
    <property type="match status" value="1"/>
</dbReference>
<comment type="caution">
    <text evidence="6">The sequence shown here is derived from an EMBL/GenBank/DDBJ whole genome shotgun (WGS) entry which is preliminary data.</text>
</comment>
<sequence length="365" mass="40452">MASKVLFAPMKYARYEATQTLPAKFARMLKKSPLGDMVNGKKVAIKMHVGDGITYSTIPPVFISTLVDFIHEHGGDCFITDHYISARHPEKRGYTEYNLGCPILEGTGYMGKYFYTKEVNYKTLKHVDIAGLINDADVLVDFSHVKGHGSCGFGGACKNIAMGCVTDRTRHEIHSLEGGLVWDKDKCIHCKLCIPACNHHANSFTTDGKDGEYKVNYHHCTMCQHCLKVCPKHAITLDSHDYADFQSGMALTTKTVLDTFAPNSVYFINVLTMITALCDCWGMTTPSLVPDIGIMASDDIVAIERASIDAIKMEDLIPVGIPEGMELGTEGHLFQRLHGKNPYVQLDKLEECGLGTQEYELVEIK</sequence>
<evidence type="ECO:0000313" key="6">
    <source>
        <dbReference type="EMBL" id="HIU46226.1"/>
    </source>
</evidence>
<feature type="domain" description="4Fe-4S ferredoxin-type" evidence="5">
    <location>
        <begin position="178"/>
        <end position="207"/>
    </location>
</feature>
<dbReference type="InterPro" id="IPR017900">
    <property type="entry name" value="4Fe4S_Fe_S_CS"/>
</dbReference>
<dbReference type="SUPFAM" id="SSF54862">
    <property type="entry name" value="4Fe-4S ferredoxins"/>
    <property type="match status" value="1"/>
</dbReference>
<dbReference type="Gene3D" id="3.30.70.20">
    <property type="match status" value="1"/>
</dbReference>
<dbReference type="PROSITE" id="PS00198">
    <property type="entry name" value="4FE4S_FER_1"/>
    <property type="match status" value="1"/>
</dbReference>
<gene>
    <name evidence="6" type="ORF">IAC59_03085</name>
</gene>
<evidence type="ECO:0000256" key="1">
    <source>
        <dbReference type="ARBA" id="ARBA00022485"/>
    </source>
</evidence>
<evidence type="ECO:0000259" key="5">
    <source>
        <dbReference type="PROSITE" id="PS51379"/>
    </source>
</evidence>
<keyword evidence="4" id="KW-0411">Iron-sulfur</keyword>
<evidence type="ECO:0000256" key="3">
    <source>
        <dbReference type="ARBA" id="ARBA00023004"/>
    </source>
</evidence>
<evidence type="ECO:0000256" key="4">
    <source>
        <dbReference type="ARBA" id="ARBA00023014"/>
    </source>
</evidence>
<keyword evidence="3" id="KW-0408">Iron</keyword>
<dbReference type="InterPro" id="IPR007160">
    <property type="entry name" value="DUF362"/>
</dbReference>
<dbReference type="GO" id="GO:0046872">
    <property type="term" value="F:metal ion binding"/>
    <property type="evidence" value="ECO:0007669"/>
    <property type="project" value="UniProtKB-KW"/>
</dbReference>
<feature type="domain" description="4Fe-4S ferredoxin-type" evidence="5">
    <location>
        <begin position="211"/>
        <end position="240"/>
    </location>
</feature>
<organism evidence="6 7">
    <name type="scientific">Candidatus Fimadaptatus faecigallinarum</name>
    <dbReference type="NCBI Taxonomy" id="2840814"/>
    <lineage>
        <taxon>Bacteria</taxon>
        <taxon>Bacillati</taxon>
        <taxon>Bacillota</taxon>
        <taxon>Clostridia</taxon>
        <taxon>Eubacteriales</taxon>
        <taxon>Candidatus Fimadaptatus</taxon>
    </lineage>
</organism>
<dbReference type="AlphaFoldDB" id="A0A9D1LQN9"/>
<evidence type="ECO:0000256" key="2">
    <source>
        <dbReference type="ARBA" id="ARBA00022723"/>
    </source>
</evidence>
<reference evidence="6" key="1">
    <citation type="submission" date="2020-10" db="EMBL/GenBank/DDBJ databases">
        <authorList>
            <person name="Gilroy R."/>
        </authorList>
    </citation>
    <scope>NUCLEOTIDE SEQUENCE</scope>
    <source>
        <strain evidence="6">ChiSxjej2B14-8506</strain>
    </source>
</reference>
<dbReference type="EMBL" id="DVNK01000024">
    <property type="protein sequence ID" value="HIU46226.1"/>
    <property type="molecule type" value="Genomic_DNA"/>
</dbReference>
<accession>A0A9D1LQN9</accession>
<dbReference type="GO" id="GO:0051539">
    <property type="term" value="F:4 iron, 4 sulfur cluster binding"/>
    <property type="evidence" value="ECO:0007669"/>
    <property type="project" value="UniProtKB-KW"/>
</dbReference>
<dbReference type="Pfam" id="PF12838">
    <property type="entry name" value="Fer4_7"/>
    <property type="match status" value="1"/>
</dbReference>
<dbReference type="PROSITE" id="PS51379">
    <property type="entry name" value="4FE4S_FER_2"/>
    <property type="match status" value="2"/>
</dbReference>
<protein>
    <submittedName>
        <fullName evidence="6">DUF362 domain-containing protein</fullName>
    </submittedName>
</protein>
<name>A0A9D1LQN9_9FIRM</name>
<reference evidence="6" key="2">
    <citation type="journal article" date="2021" name="PeerJ">
        <title>Extensive microbial diversity within the chicken gut microbiome revealed by metagenomics and culture.</title>
        <authorList>
            <person name="Gilroy R."/>
            <person name="Ravi A."/>
            <person name="Getino M."/>
            <person name="Pursley I."/>
            <person name="Horton D.L."/>
            <person name="Alikhan N.F."/>
            <person name="Baker D."/>
            <person name="Gharbi K."/>
            <person name="Hall N."/>
            <person name="Watson M."/>
            <person name="Adriaenssens E.M."/>
            <person name="Foster-Nyarko E."/>
            <person name="Jarju S."/>
            <person name="Secka A."/>
            <person name="Antonio M."/>
            <person name="Oren A."/>
            <person name="Chaudhuri R.R."/>
            <person name="La Ragione R."/>
            <person name="Hildebrand F."/>
            <person name="Pallen M.J."/>
        </authorList>
    </citation>
    <scope>NUCLEOTIDE SEQUENCE</scope>
    <source>
        <strain evidence="6">ChiSxjej2B14-8506</strain>
    </source>
</reference>
<keyword evidence="2" id="KW-0479">Metal-binding</keyword>
<dbReference type="Pfam" id="PF04015">
    <property type="entry name" value="DUF362"/>
    <property type="match status" value="1"/>
</dbReference>
<keyword evidence="1" id="KW-0004">4Fe-4S</keyword>
<dbReference type="Proteomes" id="UP000824123">
    <property type="component" value="Unassembled WGS sequence"/>
</dbReference>
<dbReference type="InterPro" id="IPR050572">
    <property type="entry name" value="Fe-S_Ferredoxin"/>
</dbReference>
<dbReference type="InterPro" id="IPR017896">
    <property type="entry name" value="4Fe4S_Fe-S-bd"/>
</dbReference>
<dbReference type="PANTHER" id="PTHR43687:SF1">
    <property type="entry name" value="FERREDOXIN III"/>
    <property type="match status" value="1"/>
</dbReference>
<proteinExistence type="predicted"/>
<evidence type="ECO:0000313" key="7">
    <source>
        <dbReference type="Proteomes" id="UP000824123"/>
    </source>
</evidence>